<dbReference type="RefSeq" id="WP_111633877.1">
    <property type="nucleotide sequence ID" value="NZ_QLLR01000009.1"/>
</dbReference>
<gene>
    <name evidence="2" type="ORF">LY11_02374</name>
</gene>
<feature type="coiled-coil region" evidence="1">
    <location>
        <begin position="121"/>
        <end position="148"/>
    </location>
</feature>
<accession>A0A327SUE7</accession>
<dbReference type="EMBL" id="QLLR01000009">
    <property type="protein sequence ID" value="RAJ31143.1"/>
    <property type="molecule type" value="Genomic_DNA"/>
</dbReference>
<dbReference type="Proteomes" id="UP000249754">
    <property type="component" value="Unassembled WGS sequence"/>
</dbReference>
<organism evidence="2 3">
    <name type="scientific">Pedobacter cryoconitis</name>
    <dbReference type="NCBI Taxonomy" id="188932"/>
    <lineage>
        <taxon>Bacteria</taxon>
        <taxon>Pseudomonadati</taxon>
        <taxon>Bacteroidota</taxon>
        <taxon>Sphingobacteriia</taxon>
        <taxon>Sphingobacteriales</taxon>
        <taxon>Sphingobacteriaceae</taxon>
        <taxon>Pedobacter</taxon>
    </lineage>
</organism>
<name>A0A327SUE7_9SPHI</name>
<protein>
    <submittedName>
        <fullName evidence="2">Uncharacterized protein</fullName>
    </submittedName>
</protein>
<proteinExistence type="predicted"/>
<comment type="caution">
    <text evidence="2">The sequence shown here is derived from an EMBL/GenBank/DDBJ whole genome shotgun (WGS) entry which is preliminary data.</text>
</comment>
<evidence type="ECO:0000313" key="3">
    <source>
        <dbReference type="Proteomes" id="UP000249754"/>
    </source>
</evidence>
<keyword evidence="1" id="KW-0175">Coiled coil</keyword>
<sequence length="259" mass="30641">MANYSYFKFRKRFDFNPHPYELGNFMVFNKKIESNFFFNKLFEIQENEHIPFFIFHQQFFLLKHPGEEKQFLTYVLEVVQDRINYYKRQDVYKDAERTLFNLSVLKSFQSALDEINIWNLNKSLEVLLANKEIEIASYKQEIELLKEKLKTAAIYNADTKIRLIEGKLPVLVDLIQQIQKLTLPDGRKLTKSQSQSAWYKMIAKYFQNGEKDISLETIRNYFPANKETTLIKGSEVAESDKLFTININPLNSTSQKSVL</sequence>
<evidence type="ECO:0000256" key="1">
    <source>
        <dbReference type="SAM" id="Coils"/>
    </source>
</evidence>
<reference evidence="2 3" key="1">
    <citation type="submission" date="2018-06" db="EMBL/GenBank/DDBJ databases">
        <title>Genomic Encyclopedia of Archaeal and Bacterial Type Strains, Phase II (KMG-II): from individual species to whole genera.</title>
        <authorList>
            <person name="Goeker M."/>
        </authorList>
    </citation>
    <scope>NUCLEOTIDE SEQUENCE [LARGE SCALE GENOMIC DNA]</scope>
    <source>
        <strain evidence="2 3">DSM 14825</strain>
    </source>
</reference>
<dbReference type="OrthoDB" id="751263at2"/>
<dbReference type="AlphaFoldDB" id="A0A327SUE7"/>
<evidence type="ECO:0000313" key="2">
    <source>
        <dbReference type="EMBL" id="RAJ31143.1"/>
    </source>
</evidence>